<keyword evidence="2" id="KW-1185">Reference proteome</keyword>
<protein>
    <submittedName>
        <fullName evidence="1">19849_t:CDS:1</fullName>
    </submittedName>
</protein>
<dbReference type="EMBL" id="CAMKVN010000366">
    <property type="protein sequence ID" value="CAI2167177.1"/>
    <property type="molecule type" value="Genomic_DNA"/>
</dbReference>
<dbReference type="AlphaFoldDB" id="A0A9W4SG50"/>
<evidence type="ECO:0000313" key="1">
    <source>
        <dbReference type="EMBL" id="CAI2167177.1"/>
    </source>
</evidence>
<dbReference type="OrthoDB" id="2440780at2759"/>
<reference evidence="1" key="1">
    <citation type="submission" date="2022-08" db="EMBL/GenBank/DDBJ databases">
        <authorList>
            <person name="Kallberg Y."/>
            <person name="Tangrot J."/>
            <person name="Rosling A."/>
        </authorList>
    </citation>
    <scope>NUCLEOTIDE SEQUENCE</scope>
    <source>
        <strain evidence="1">Wild A</strain>
    </source>
</reference>
<sequence>FSSNAQIAKNVGIVVECCECNKWRVLYTKESETSKDDNINNYESDNVSKLFEKVKVNNSLTCDSSMEIPYYSSELFEDICFQCGKIPEEGDNNQVSIEEGYYYYCNECYITVNNKKKE</sequence>
<dbReference type="Proteomes" id="UP001153678">
    <property type="component" value="Unassembled WGS sequence"/>
</dbReference>
<organism evidence="1 2">
    <name type="scientific">Funneliformis geosporum</name>
    <dbReference type="NCBI Taxonomy" id="1117311"/>
    <lineage>
        <taxon>Eukaryota</taxon>
        <taxon>Fungi</taxon>
        <taxon>Fungi incertae sedis</taxon>
        <taxon>Mucoromycota</taxon>
        <taxon>Glomeromycotina</taxon>
        <taxon>Glomeromycetes</taxon>
        <taxon>Glomerales</taxon>
        <taxon>Glomeraceae</taxon>
        <taxon>Funneliformis</taxon>
    </lineage>
</organism>
<gene>
    <name evidence="1" type="ORF">FWILDA_LOCUS2942</name>
</gene>
<name>A0A9W4SG50_9GLOM</name>
<comment type="caution">
    <text evidence="1">The sequence shown here is derived from an EMBL/GenBank/DDBJ whole genome shotgun (WGS) entry which is preliminary data.</text>
</comment>
<feature type="non-terminal residue" evidence="1">
    <location>
        <position position="1"/>
    </location>
</feature>
<accession>A0A9W4SG50</accession>
<proteinExistence type="predicted"/>
<evidence type="ECO:0000313" key="2">
    <source>
        <dbReference type="Proteomes" id="UP001153678"/>
    </source>
</evidence>